<dbReference type="Proteomes" id="UP000462363">
    <property type="component" value="Unassembled WGS sequence"/>
</dbReference>
<gene>
    <name evidence="2" type="ORF">FYJ37_00900</name>
</gene>
<dbReference type="InterPro" id="IPR007929">
    <property type="entry name" value="DUF723"/>
</dbReference>
<organism evidence="2 3">
    <name type="scientific">Clostridium scindens (strain JCM 10418 / VPI 12708)</name>
    <dbReference type="NCBI Taxonomy" id="29347"/>
    <lineage>
        <taxon>Bacteria</taxon>
        <taxon>Bacillati</taxon>
        <taxon>Bacillota</taxon>
        <taxon>Clostridia</taxon>
        <taxon>Lachnospirales</taxon>
        <taxon>Lachnospiraceae</taxon>
    </lineage>
</organism>
<comment type="caution">
    <text evidence="2">The sequence shown here is derived from an EMBL/GenBank/DDBJ whole genome shotgun (WGS) entry which is preliminary data.</text>
</comment>
<proteinExistence type="predicted"/>
<evidence type="ECO:0000259" key="1">
    <source>
        <dbReference type="Pfam" id="PF12760"/>
    </source>
</evidence>
<dbReference type="Pfam" id="PF05265">
    <property type="entry name" value="DUF723"/>
    <property type="match status" value="1"/>
</dbReference>
<accession>A0A844F1D5</accession>
<dbReference type="Pfam" id="PF12760">
    <property type="entry name" value="Zn_ribbon_IS1595"/>
    <property type="match status" value="1"/>
</dbReference>
<dbReference type="InterPro" id="IPR024442">
    <property type="entry name" value="Transposase_Zn_ribbon"/>
</dbReference>
<sequence>MAIITHEEFMNKIAILNPQFDVISEYKGYRKPITLRCKKDGNIWTTTPDCILNGKTGCPVCSNNVIVKGINSLADTHPSIAKLLNNYEDAYLYSYGSNKKVEFKCPHCGNISSHTIKDIVRNGYACKKCGDNISFPNKVMFNLLSQLHIEFENEKKFDWGNQYKYDFYIKEINCIIELHGMQHYERPISKKSKRTLEQEKENEKNKKELALKNGINNYIVIDCRYSDIEYIKENINKSLLSDLYDLSNINWNNIVYHSEKSFLIKACELWDIGIHSTKYIGILLKKDRTTIHKYLSQGSKIGLCTYNPQTSVKLSKEFRNNISNIFQDSSGNATAFLLHKNMISQSDLFQKCGIELGIVESEVNEN</sequence>
<protein>
    <submittedName>
        <fullName evidence="2">DUF723 domain-containing protein</fullName>
    </submittedName>
</protein>
<dbReference type="Gene3D" id="3.40.960.10">
    <property type="entry name" value="VSR Endonuclease"/>
    <property type="match status" value="1"/>
</dbReference>
<name>A0A844F1D5_CLOSV</name>
<evidence type="ECO:0000313" key="3">
    <source>
        <dbReference type="Proteomes" id="UP000462363"/>
    </source>
</evidence>
<dbReference type="EMBL" id="VUMB01000002">
    <property type="protein sequence ID" value="MSS38942.1"/>
    <property type="molecule type" value="Genomic_DNA"/>
</dbReference>
<dbReference type="RefSeq" id="WP_154322703.1">
    <property type="nucleotide sequence ID" value="NZ_CP045695.1"/>
</dbReference>
<evidence type="ECO:0000313" key="2">
    <source>
        <dbReference type="EMBL" id="MSS38942.1"/>
    </source>
</evidence>
<reference evidence="2 3" key="1">
    <citation type="submission" date="2019-08" db="EMBL/GenBank/DDBJ databases">
        <title>In-depth cultivation of the pig gut microbiome towards novel bacterial diversity and tailored functional studies.</title>
        <authorList>
            <person name="Wylensek D."/>
            <person name="Hitch T.C.A."/>
            <person name="Clavel T."/>
        </authorList>
    </citation>
    <scope>NUCLEOTIDE SEQUENCE [LARGE SCALE GENOMIC DNA]</scope>
    <source>
        <strain evidence="2 3">BL-389-WT-3D</strain>
    </source>
</reference>
<dbReference type="AlphaFoldDB" id="A0A844F1D5"/>
<feature type="domain" description="Transposase zinc-ribbon" evidence="1">
    <location>
        <begin position="103"/>
        <end position="131"/>
    </location>
</feature>